<feature type="compositionally biased region" description="Acidic residues" evidence="1">
    <location>
        <begin position="196"/>
        <end position="213"/>
    </location>
</feature>
<feature type="region of interest" description="Disordered" evidence="1">
    <location>
        <begin position="122"/>
        <end position="141"/>
    </location>
</feature>
<proteinExistence type="predicted"/>
<evidence type="ECO:0000256" key="1">
    <source>
        <dbReference type="SAM" id="MobiDB-lite"/>
    </source>
</evidence>
<organism evidence="2 3">
    <name type="scientific">Porphyra umbilicalis</name>
    <name type="common">Purple laver</name>
    <name type="synonym">Red alga</name>
    <dbReference type="NCBI Taxonomy" id="2786"/>
    <lineage>
        <taxon>Eukaryota</taxon>
        <taxon>Rhodophyta</taxon>
        <taxon>Bangiophyceae</taxon>
        <taxon>Bangiales</taxon>
        <taxon>Bangiaceae</taxon>
        <taxon>Porphyra</taxon>
    </lineage>
</organism>
<feature type="region of interest" description="Disordered" evidence="1">
    <location>
        <begin position="188"/>
        <end position="264"/>
    </location>
</feature>
<keyword evidence="3" id="KW-1185">Reference proteome</keyword>
<evidence type="ECO:0000313" key="2">
    <source>
        <dbReference type="EMBL" id="OSX80141.1"/>
    </source>
</evidence>
<dbReference type="AlphaFoldDB" id="A0A1X6PGZ3"/>
<evidence type="ECO:0000313" key="3">
    <source>
        <dbReference type="Proteomes" id="UP000218209"/>
    </source>
</evidence>
<name>A0A1X6PGZ3_PORUM</name>
<accession>A0A1X6PGZ3</accession>
<dbReference type="EMBL" id="KV918780">
    <property type="protein sequence ID" value="OSX80141.1"/>
    <property type="molecule type" value="Genomic_DNA"/>
</dbReference>
<protein>
    <submittedName>
        <fullName evidence="2">Uncharacterized protein</fullName>
    </submittedName>
</protein>
<gene>
    <name evidence="2" type="ORF">BU14_0058s0052</name>
</gene>
<reference evidence="2 3" key="1">
    <citation type="submission" date="2017-03" db="EMBL/GenBank/DDBJ databases">
        <title>WGS assembly of Porphyra umbilicalis.</title>
        <authorList>
            <person name="Brawley S.H."/>
            <person name="Blouin N.A."/>
            <person name="Ficko-Blean E."/>
            <person name="Wheeler G.L."/>
            <person name="Lohr M."/>
            <person name="Goodson H.V."/>
            <person name="Jenkins J.W."/>
            <person name="Blaby-Haas C.E."/>
            <person name="Helliwell K.E."/>
            <person name="Chan C."/>
            <person name="Marriage T."/>
            <person name="Bhattacharya D."/>
            <person name="Klein A.S."/>
            <person name="Badis Y."/>
            <person name="Brodie J."/>
            <person name="Cao Y."/>
            <person name="Collen J."/>
            <person name="Dittami S.M."/>
            <person name="Gachon C.M."/>
            <person name="Green B.R."/>
            <person name="Karpowicz S."/>
            <person name="Kim J.W."/>
            <person name="Kudahl U."/>
            <person name="Lin S."/>
            <person name="Michel G."/>
            <person name="Mittag M."/>
            <person name="Olson B.J."/>
            <person name="Pangilinan J."/>
            <person name="Peng Y."/>
            <person name="Qiu H."/>
            <person name="Shu S."/>
            <person name="Singer J.T."/>
            <person name="Smith A.G."/>
            <person name="Sprecher B.N."/>
            <person name="Wagner V."/>
            <person name="Wang W."/>
            <person name="Wang Z.-Y."/>
            <person name="Yan J."/>
            <person name="Yarish C."/>
            <person name="Zoeuner-Riek S."/>
            <person name="Zhuang Y."/>
            <person name="Zou Y."/>
            <person name="Lindquist E.A."/>
            <person name="Grimwood J."/>
            <person name="Barry K."/>
            <person name="Rokhsar D.S."/>
            <person name="Schmutz J."/>
            <person name="Stiller J.W."/>
            <person name="Grossman A.R."/>
            <person name="Prochnik S.E."/>
        </authorList>
    </citation>
    <scope>NUCLEOTIDE SEQUENCE [LARGE SCALE GENOMIC DNA]</scope>
    <source>
        <strain evidence="2">4086291</strain>
    </source>
</reference>
<dbReference type="Proteomes" id="UP000218209">
    <property type="component" value="Unassembled WGS sequence"/>
</dbReference>
<sequence length="264" mass="28321">MGKCGICHYLAPPDGSGHTARTCPLRQTLCRRSLPATHPFHKKGQCGDLKCIHRKLCGACGLPGHQYGTQTYALDRWQLKDGRLLRKTCKRDLDASDFVCVMMKDETVKNLVDNTQSVSAAASEMGAERRRNVSRLRGNTHAEGVGLSESIRLLQTNGSQASVLHGSNKVAFDALLENRDAGAVEANRRAANAVESEVDGSDDDGATEDESTEHEDRNGAAAMQQLQQSGKNNRNGQRGPPGGRIGLYAAAISKGKGKSPAKSP</sequence>
<feature type="compositionally biased region" description="Basic residues" evidence="1">
    <location>
        <begin position="255"/>
        <end position="264"/>
    </location>
</feature>